<organism evidence="1 2">
    <name type="scientific">Populus euphratica</name>
    <name type="common">Euphrates poplar</name>
    <dbReference type="NCBI Taxonomy" id="75702"/>
    <lineage>
        <taxon>Eukaryota</taxon>
        <taxon>Viridiplantae</taxon>
        <taxon>Streptophyta</taxon>
        <taxon>Embryophyta</taxon>
        <taxon>Tracheophyta</taxon>
        <taxon>Spermatophyta</taxon>
        <taxon>Magnoliopsida</taxon>
        <taxon>eudicotyledons</taxon>
        <taxon>Gunneridae</taxon>
        <taxon>Pentapetalae</taxon>
        <taxon>rosids</taxon>
        <taxon>fabids</taxon>
        <taxon>Malpighiales</taxon>
        <taxon>Salicaceae</taxon>
        <taxon>Saliceae</taxon>
        <taxon>Populus</taxon>
    </lineage>
</organism>
<sequence>MENCCSFMKLDLASSITKPALFKTTNTFFSSLNDEKLPSTTLKTPLSVSTHRHKTAATQIFKTCLKANSSIANAEVPVEVEVAEGYSMNRFCDKVIDVFLNEKPRVKEWRKYLVFREEWNKYKESFYTRCKTRADRETDPTMKQRLISLASKVNKIDKDMEKHDKLLKEIQDNPTDLNAIVAKRRKDFTGDFFRYLALLSETYDTLEDRDVDAACEKIKSLAKAKELDSSLILLINSAWAAAKESASVKNEVKDIMYSLYKAMKSSLRSIAPKEIKLLKHLLNIADPEERFSALAIAFSPGDDHEAKDPYALYSTPKELHKWIKIMLDAYHLNKEDTDIKEAKQMSQPVIIQRLFILKETIEEEYLEKTTFQTQPEGDTKPED</sequence>
<reference evidence="2" key="1">
    <citation type="submission" date="2025-08" db="UniProtKB">
        <authorList>
            <consortium name="RefSeq"/>
        </authorList>
    </citation>
    <scope>IDENTIFICATION</scope>
</reference>
<dbReference type="GeneID" id="105130421"/>
<gene>
    <name evidence="2" type="primary">LOC105130421</name>
</gene>
<proteinExistence type="predicted"/>
<dbReference type="InterPro" id="IPR040320">
    <property type="entry name" value="At4g37920-like"/>
</dbReference>
<dbReference type="AlphaFoldDB" id="A0AAJ6UL98"/>
<keyword evidence="1" id="KW-1185">Reference proteome</keyword>
<name>A0AAJ6UL98_POPEU</name>
<dbReference type="PANTHER" id="PTHR31755">
    <property type="entry name" value="FOLATE RECEPTOR-LIKE"/>
    <property type="match status" value="1"/>
</dbReference>
<evidence type="ECO:0000313" key="1">
    <source>
        <dbReference type="Proteomes" id="UP000694918"/>
    </source>
</evidence>
<protein>
    <submittedName>
        <fullName evidence="2">Uncharacterized protein At4g37920, chloroplastic isoform X2</fullName>
    </submittedName>
</protein>
<dbReference type="PANTHER" id="PTHR31755:SF2">
    <property type="entry name" value="OS08G0320800 PROTEIN"/>
    <property type="match status" value="1"/>
</dbReference>
<dbReference type="Proteomes" id="UP000694918">
    <property type="component" value="Unplaced"/>
</dbReference>
<dbReference type="RefSeq" id="XP_011031216.1">
    <property type="nucleotide sequence ID" value="XM_011032914.1"/>
</dbReference>
<accession>A0AAJ6UL98</accession>
<evidence type="ECO:0000313" key="2">
    <source>
        <dbReference type="RefSeq" id="XP_011031216.1"/>
    </source>
</evidence>
<dbReference type="GO" id="GO:0009941">
    <property type="term" value="C:chloroplast envelope"/>
    <property type="evidence" value="ECO:0007669"/>
    <property type="project" value="TreeGrafter"/>
</dbReference>
<dbReference type="GO" id="GO:0009535">
    <property type="term" value="C:chloroplast thylakoid membrane"/>
    <property type="evidence" value="ECO:0007669"/>
    <property type="project" value="TreeGrafter"/>
</dbReference>